<protein>
    <submittedName>
        <fullName evidence="1">Uncharacterized protein</fullName>
    </submittedName>
</protein>
<reference evidence="1" key="1">
    <citation type="submission" date="2021-02" db="EMBL/GenBank/DDBJ databases">
        <authorList>
            <person name="Nowell W R."/>
        </authorList>
    </citation>
    <scope>NUCLEOTIDE SEQUENCE</scope>
</reference>
<dbReference type="AlphaFoldDB" id="A0A820L737"/>
<dbReference type="EMBL" id="CAJOAX010063762">
    <property type="protein sequence ID" value="CAF4351293.1"/>
    <property type="molecule type" value="Genomic_DNA"/>
</dbReference>
<feature type="non-terminal residue" evidence="1">
    <location>
        <position position="87"/>
    </location>
</feature>
<evidence type="ECO:0000313" key="2">
    <source>
        <dbReference type="Proteomes" id="UP000663823"/>
    </source>
</evidence>
<sequence>TQPCDFNDFLVFDKEPYVVAPAEKNKLSSLLTDKTIEALAFPHLFPDGQGSYDEERETNLQWKEYCKARLFSSDSRFAADSSYIFYL</sequence>
<evidence type="ECO:0000313" key="1">
    <source>
        <dbReference type="EMBL" id="CAF4351293.1"/>
    </source>
</evidence>
<accession>A0A820L737</accession>
<dbReference type="Proteomes" id="UP000663823">
    <property type="component" value="Unassembled WGS sequence"/>
</dbReference>
<gene>
    <name evidence="1" type="ORF">OTI717_LOCUS43563</name>
</gene>
<feature type="non-terminal residue" evidence="1">
    <location>
        <position position="1"/>
    </location>
</feature>
<name>A0A820L737_9BILA</name>
<proteinExistence type="predicted"/>
<comment type="caution">
    <text evidence="1">The sequence shown here is derived from an EMBL/GenBank/DDBJ whole genome shotgun (WGS) entry which is preliminary data.</text>
</comment>
<organism evidence="1 2">
    <name type="scientific">Rotaria sordida</name>
    <dbReference type="NCBI Taxonomy" id="392033"/>
    <lineage>
        <taxon>Eukaryota</taxon>
        <taxon>Metazoa</taxon>
        <taxon>Spiralia</taxon>
        <taxon>Gnathifera</taxon>
        <taxon>Rotifera</taxon>
        <taxon>Eurotatoria</taxon>
        <taxon>Bdelloidea</taxon>
        <taxon>Philodinida</taxon>
        <taxon>Philodinidae</taxon>
        <taxon>Rotaria</taxon>
    </lineage>
</organism>